<sequence>MKKKNLPRNSVVDFEKMEKWLTNYFLDPSTTHCDLYQFRIDIYETETDWIVEASLDEYVSSEIKVKTDNTQLIITAQKHSYTFSSRHPKKTRTIDFPFSIINHCINASFQNNVLEIFISKINNGSGKNRYITLP</sequence>
<name>A0A942STW2_9BACI</name>
<reference evidence="3" key="1">
    <citation type="submission" date="2021-05" db="EMBL/GenBank/DDBJ databases">
        <title>Novel Bacillus species.</title>
        <authorList>
            <person name="Liu G."/>
        </authorList>
    </citation>
    <scope>NUCLEOTIDE SEQUENCE</scope>
    <source>
        <strain evidence="3 5">FJAT-50051</strain>
    </source>
</reference>
<keyword evidence="5" id="KW-1185">Reference proteome</keyword>
<dbReference type="EMBL" id="JAGYPE020000010">
    <property type="protein sequence ID" value="MCH6265463.1"/>
    <property type="molecule type" value="Genomic_DNA"/>
</dbReference>
<dbReference type="RefSeq" id="WP_213140099.1">
    <property type="nucleotide sequence ID" value="NZ_JAGYPE020000010.1"/>
</dbReference>
<dbReference type="Gene3D" id="2.60.40.790">
    <property type="match status" value="1"/>
</dbReference>
<evidence type="ECO:0000313" key="5">
    <source>
        <dbReference type="Proteomes" id="UP000677265"/>
    </source>
</evidence>
<comment type="similarity">
    <text evidence="1">Belongs to the small heat shock protein (HSP20) family.</text>
</comment>
<dbReference type="InterPro" id="IPR008978">
    <property type="entry name" value="HSP20-like_chaperone"/>
</dbReference>
<dbReference type="InterPro" id="IPR002068">
    <property type="entry name" value="A-crystallin/Hsp20_dom"/>
</dbReference>
<accession>A0A942STW2</accession>
<dbReference type="SUPFAM" id="SSF49764">
    <property type="entry name" value="HSP20-like chaperones"/>
    <property type="match status" value="1"/>
</dbReference>
<protein>
    <submittedName>
        <fullName evidence="3">Hsp20/alpha crystallin family protein</fullName>
    </submittedName>
</protein>
<feature type="domain" description="SHSP" evidence="2">
    <location>
        <begin position="31"/>
        <end position="134"/>
    </location>
</feature>
<comment type="caution">
    <text evidence="3">The sequence shown here is derived from an EMBL/GenBank/DDBJ whole genome shotgun (WGS) entry which is preliminary data.</text>
</comment>
<evidence type="ECO:0000259" key="2">
    <source>
        <dbReference type="PROSITE" id="PS01031"/>
    </source>
</evidence>
<gene>
    <name evidence="4" type="ORF">KHB02_007955</name>
    <name evidence="3" type="ORF">KHB02_01600</name>
</gene>
<evidence type="ECO:0000256" key="1">
    <source>
        <dbReference type="PROSITE-ProRule" id="PRU00285"/>
    </source>
</evidence>
<organism evidence="3">
    <name type="scientific">Neobacillus citreus</name>
    <dbReference type="NCBI Taxonomy" id="2833578"/>
    <lineage>
        <taxon>Bacteria</taxon>
        <taxon>Bacillati</taxon>
        <taxon>Bacillota</taxon>
        <taxon>Bacilli</taxon>
        <taxon>Bacillales</taxon>
        <taxon>Bacillaceae</taxon>
        <taxon>Neobacillus</taxon>
    </lineage>
</organism>
<dbReference type="AlphaFoldDB" id="A0A942STW2"/>
<proteinExistence type="inferred from homology"/>
<dbReference type="PROSITE" id="PS01031">
    <property type="entry name" value="SHSP"/>
    <property type="match status" value="1"/>
</dbReference>
<evidence type="ECO:0000313" key="4">
    <source>
        <dbReference type="EMBL" id="MCH6265463.1"/>
    </source>
</evidence>
<dbReference type="CDD" id="cd00298">
    <property type="entry name" value="ACD_sHsps_p23-like"/>
    <property type="match status" value="1"/>
</dbReference>
<dbReference type="Proteomes" id="UP000677265">
    <property type="component" value="Unassembled WGS sequence"/>
</dbReference>
<dbReference type="EMBL" id="JAGYPE010000001">
    <property type="protein sequence ID" value="MBS4180075.1"/>
    <property type="molecule type" value="Genomic_DNA"/>
</dbReference>
<evidence type="ECO:0000313" key="3">
    <source>
        <dbReference type="EMBL" id="MBS4180075.1"/>
    </source>
</evidence>